<dbReference type="InterPro" id="IPR003474">
    <property type="entry name" value="Glcn_transporter"/>
</dbReference>
<dbReference type="PANTHER" id="PTHR30354">
    <property type="entry name" value="GNT FAMILY GLUCONATE TRANSPORTER"/>
    <property type="match status" value="1"/>
</dbReference>
<feature type="transmembrane region" description="Helical" evidence="2">
    <location>
        <begin position="399"/>
        <end position="418"/>
    </location>
</feature>
<organism evidence="3 4">
    <name type="scientific">Actinoplanes xinjiangensis</name>
    <dbReference type="NCBI Taxonomy" id="512350"/>
    <lineage>
        <taxon>Bacteria</taxon>
        <taxon>Bacillati</taxon>
        <taxon>Actinomycetota</taxon>
        <taxon>Actinomycetes</taxon>
        <taxon>Micromonosporales</taxon>
        <taxon>Micromonosporaceae</taxon>
        <taxon>Actinoplanes</taxon>
    </lineage>
</organism>
<feature type="compositionally biased region" description="Low complexity" evidence="1">
    <location>
        <begin position="256"/>
        <end position="272"/>
    </location>
</feature>
<keyword evidence="2" id="KW-1133">Transmembrane helix</keyword>
<comment type="caution">
    <text evidence="3">The sequence shown here is derived from an EMBL/GenBank/DDBJ whole genome shotgun (WGS) entry which is preliminary data.</text>
</comment>
<feature type="transmembrane region" description="Helical" evidence="2">
    <location>
        <begin position="43"/>
        <end position="61"/>
    </location>
</feature>
<feature type="transmembrane region" description="Helical" evidence="2">
    <location>
        <begin position="424"/>
        <end position="443"/>
    </location>
</feature>
<keyword evidence="4" id="KW-1185">Reference proteome</keyword>
<feature type="transmembrane region" description="Helical" evidence="2">
    <location>
        <begin position="20"/>
        <end position="36"/>
    </location>
</feature>
<proteinExistence type="predicted"/>
<evidence type="ECO:0000313" key="4">
    <source>
        <dbReference type="Proteomes" id="UP000245697"/>
    </source>
</evidence>
<gene>
    <name evidence="3" type="ORF">BC793_124101</name>
</gene>
<keyword evidence="2" id="KW-0472">Membrane</keyword>
<dbReference type="Proteomes" id="UP000245697">
    <property type="component" value="Unassembled WGS sequence"/>
</dbReference>
<feature type="transmembrane region" description="Helical" evidence="2">
    <location>
        <begin position="450"/>
        <end position="468"/>
    </location>
</feature>
<dbReference type="EMBL" id="QGGR01000024">
    <property type="protein sequence ID" value="PWK36120.1"/>
    <property type="molecule type" value="Genomic_DNA"/>
</dbReference>
<evidence type="ECO:0000256" key="1">
    <source>
        <dbReference type="SAM" id="MobiDB-lite"/>
    </source>
</evidence>
<reference evidence="3 4" key="1">
    <citation type="submission" date="2018-05" db="EMBL/GenBank/DDBJ databases">
        <title>Genomic Encyclopedia of Archaeal and Bacterial Type Strains, Phase II (KMG-II): from individual species to whole genera.</title>
        <authorList>
            <person name="Goeker M."/>
        </authorList>
    </citation>
    <scope>NUCLEOTIDE SEQUENCE [LARGE SCALE GENOMIC DNA]</scope>
    <source>
        <strain evidence="3 4">DSM 45184</strain>
    </source>
</reference>
<feature type="transmembrane region" description="Helical" evidence="2">
    <location>
        <begin position="154"/>
        <end position="172"/>
    </location>
</feature>
<evidence type="ECO:0000313" key="3">
    <source>
        <dbReference type="EMBL" id="PWK36120.1"/>
    </source>
</evidence>
<dbReference type="GO" id="GO:0015128">
    <property type="term" value="F:gluconate transmembrane transporter activity"/>
    <property type="evidence" value="ECO:0007669"/>
    <property type="project" value="InterPro"/>
</dbReference>
<protein>
    <submittedName>
        <fullName evidence="3">GntP family gluconate:H+ symporter</fullName>
    </submittedName>
</protein>
<accession>A0A316FER0</accession>
<dbReference type="PANTHER" id="PTHR30354:SF25">
    <property type="entry name" value="INNER MEMBRANE PERMEASE YGBN"/>
    <property type="match status" value="1"/>
</dbReference>
<feature type="transmembrane region" description="Helical" evidence="2">
    <location>
        <begin position="329"/>
        <end position="347"/>
    </location>
</feature>
<sequence>MKMDVIAAEAVEPAYSAGPLLLIAAAAVLLLLFLIIKLKLHAFVALVLVSLLTALATQVPLGDIVSTLTSGFGSTLASVALLVGLGAMLGRLMEFSGGAQVLADSLVRRFGERRAPLALGVAALLFGFPIFFDAGFVVFLPIVFTIARRLGGSILLYGLPVAGAFAVMHAFVPPHPGPVAAAELIGADIGLTLVFGLLIGLPTWVLGGYLFGTWAGRRYNLPVPTVFGDDTPAARSAGTAPDADIDAAAAQSAPDSTAVAGASPSPAAPSDGAKAEAQTEPRGNPPAFRTVIGLLLLPLVLIFLNTGLSTLATAGTLDEDSTLVGAAKVIGSTPVALLITVLVAMLVLGRHRGASAEKIESTVNSALGPVCAVILITGAGGMFGGVLRASGIGEALADVLEETGLPVIVAAFVISLLLRVAQGSATVALTTTAGLIAPVVAATDGLSKPDLALIVIAIAGGATVLSHVNDSGFWLVSKFFGMDEKTTLKTWTVMETLLGTIGFALALVLSLVL</sequence>
<feature type="transmembrane region" description="Helical" evidence="2">
    <location>
        <begin position="367"/>
        <end position="387"/>
    </location>
</feature>
<evidence type="ECO:0000256" key="2">
    <source>
        <dbReference type="SAM" id="Phobius"/>
    </source>
</evidence>
<dbReference type="AlphaFoldDB" id="A0A316FER0"/>
<name>A0A316FER0_9ACTN</name>
<dbReference type="RefSeq" id="WP_203896501.1">
    <property type="nucleotide sequence ID" value="NZ_BONA01000077.1"/>
</dbReference>
<feature type="transmembrane region" description="Helical" evidence="2">
    <location>
        <begin position="488"/>
        <end position="512"/>
    </location>
</feature>
<feature type="transmembrane region" description="Helical" evidence="2">
    <location>
        <begin position="291"/>
        <end position="317"/>
    </location>
</feature>
<feature type="transmembrane region" description="Helical" evidence="2">
    <location>
        <begin position="184"/>
        <end position="211"/>
    </location>
</feature>
<keyword evidence="2" id="KW-0812">Transmembrane</keyword>
<feature type="transmembrane region" description="Helical" evidence="2">
    <location>
        <begin position="67"/>
        <end position="89"/>
    </location>
</feature>
<dbReference type="GO" id="GO:0005886">
    <property type="term" value="C:plasma membrane"/>
    <property type="evidence" value="ECO:0007669"/>
    <property type="project" value="TreeGrafter"/>
</dbReference>
<feature type="region of interest" description="Disordered" evidence="1">
    <location>
        <begin position="256"/>
        <end position="284"/>
    </location>
</feature>
<feature type="transmembrane region" description="Helical" evidence="2">
    <location>
        <begin position="117"/>
        <end position="142"/>
    </location>
</feature>
<dbReference type="Pfam" id="PF02447">
    <property type="entry name" value="GntP_permease"/>
    <property type="match status" value="2"/>
</dbReference>